<name>A0A545U6N3_9GAMM</name>
<protein>
    <submittedName>
        <fullName evidence="1">Uncharacterized protein</fullName>
    </submittedName>
</protein>
<accession>A0A545U6N3</accession>
<evidence type="ECO:0000313" key="2">
    <source>
        <dbReference type="Proteomes" id="UP000319732"/>
    </source>
</evidence>
<keyword evidence="2" id="KW-1185">Reference proteome</keyword>
<comment type="caution">
    <text evidence="1">The sequence shown here is derived from an EMBL/GenBank/DDBJ whole genome shotgun (WGS) entry which is preliminary data.</text>
</comment>
<dbReference type="EMBL" id="VHSG01000004">
    <property type="protein sequence ID" value="TQV85128.1"/>
    <property type="molecule type" value="Genomic_DNA"/>
</dbReference>
<dbReference type="AlphaFoldDB" id="A0A545U6N3"/>
<proteinExistence type="predicted"/>
<organism evidence="1 2">
    <name type="scientific">Exilibacterium tricleocarpae</name>
    <dbReference type="NCBI Taxonomy" id="2591008"/>
    <lineage>
        <taxon>Bacteria</taxon>
        <taxon>Pseudomonadati</taxon>
        <taxon>Pseudomonadota</taxon>
        <taxon>Gammaproteobacteria</taxon>
        <taxon>Cellvibrionales</taxon>
        <taxon>Cellvibrionaceae</taxon>
        <taxon>Exilibacterium</taxon>
    </lineage>
</organism>
<dbReference type="RefSeq" id="WP_142902675.1">
    <property type="nucleotide sequence ID" value="NZ_ML660088.1"/>
</dbReference>
<dbReference type="Proteomes" id="UP000319732">
    <property type="component" value="Unassembled WGS sequence"/>
</dbReference>
<gene>
    <name evidence="1" type="ORF">FKG94_02765</name>
</gene>
<sequence>MPDNQTNYDFFKDLKDKGTSAKEAVDAAAERGMEEISIVRMLREVYGLSFFTAADLARQPN</sequence>
<reference evidence="1 2" key="1">
    <citation type="submission" date="2019-06" db="EMBL/GenBank/DDBJ databases">
        <title>Whole genome sequence for Cellvibrionaceae sp. R142.</title>
        <authorList>
            <person name="Wang G."/>
        </authorList>
    </citation>
    <scope>NUCLEOTIDE SEQUENCE [LARGE SCALE GENOMIC DNA]</scope>
    <source>
        <strain evidence="1 2">R142</strain>
    </source>
</reference>
<evidence type="ECO:0000313" key="1">
    <source>
        <dbReference type="EMBL" id="TQV85128.1"/>
    </source>
</evidence>